<proteinExistence type="predicted"/>
<keyword evidence="1" id="KW-0472">Membrane</keyword>
<dbReference type="Proteomes" id="UP000186817">
    <property type="component" value="Unassembled WGS sequence"/>
</dbReference>
<evidence type="ECO:0000313" key="2">
    <source>
        <dbReference type="EMBL" id="OLP72803.1"/>
    </source>
</evidence>
<name>A0A1Q9BQF0_SYMMI</name>
<keyword evidence="1" id="KW-1133">Transmembrane helix</keyword>
<feature type="non-terminal residue" evidence="2">
    <location>
        <position position="1"/>
    </location>
</feature>
<keyword evidence="1" id="KW-0812">Transmembrane</keyword>
<evidence type="ECO:0000313" key="3">
    <source>
        <dbReference type="Proteomes" id="UP000186817"/>
    </source>
</evidence>
<keyword evidence="3" id="KW-1185">Reference proteome</keyword>
<reference evidence="2 3" key="1">
    <citation type="submission" date="2016-02" db="EMBL/GenBank/DDBJ databases">
        <title>Genome analysis of coral dinoflagellate symbionts highlights evolutionary adaptations to a symbiotic lifestyle.</title>
        <authorList>
            <person name="Aranda M."/>
            <person name="Li Y."/>
            <person name="Liew Y.J."/>
            <person name="Baumgarten S."/>
            <person name="Simakov O."/>
            <person name="Wilson M."/>
            <person name="Piel J."/>
            <person name="Ashoor H."/>
            <person name="Bougouffa S."/>
            <person name="Bajic V.B."/>
            <person name="Ryu T."/>
            <person name="Ravasi T."/>
            <person name="Bayer T."/>
            <person name="Micklem G."/>
            <person name="Kim H."/>
            <person name="Bhak J."/>
            <person name="Lajeunesse T.C."/>
            <person name="Voolstra C.R."/>
        </authorList>
    </citation>
    <scope>NUCLEOTIDE SEQUENCE [LARGE SCALE GENOMIC DNA]</scope>
    <source>
        <strain evidence="2 3">CCMP2467</strain>
    </source>
</reference>
<organism evidence="2 3">
    <name type="scientific">Symbiodinium microadriaticum</name>
    <name type="common">Dinoflagellate</name>
    <name type="synonym">Zooxanthella microadriatica</name>
    <dbReference type="NCBI Taxonomy" id="2951"/>
    <lineage>
        <taxon>Eukaryota</taxon>
        <taxon>Sar</taxon>
        <taxon>Alveolata</taxon>
        <taxon>Dinophyceae</taxon>
        <taxon>Suessiales</taxon>
        <taxon>Symbiodiniaceae</taxon>
        <taxon>Symbiodinium</taxon>
    </lineage>
</organism>
<accession>A0A1Q9BQF0</accession>
<comment type="caution">
    <text evidence="2">The sequence shown here is derived from an EMBL/GenBank/DDBJ whole genome shotgun (WGS) entry which is preliminary data.</text>
</comment>
<protein>
    <submittedName>
        <fullName evidence="2">Uncharacterized protein</fullName>
    </submittedName>
</protein>
<sequence>PQARGQVLTAIAILLLLPWGVPGRYRLERRVRAPLL</sequence>
<feature type="non-terminal residue" evidence="2">
    <location>
        <position position="36"/>
    </location>
</feature>
<evidence type="ECO:0000256" key="1">
    <source>
        <dbReference type="SAM" id="Phobius"/>
    </source>
</evidence>
<dbReference type="AlphaFoldDB" id="A0A1Q9BQF0"/>
<dbReference type="EMBL" id="LSRX01006984">
    <property type="protein sequence ID" value="OLP72803.1"/>
    <property type="molecule type" value="Genomic_DNA"/>
</dbReference>
<feature type="transmembrane region" description="Helical" evidence="1">
    <location>
        <begin position="6"/>
        <end position="22"/>
    </location>
</feature>
<gene>
    <name evidence="2" type="ORF">AK812_SmicGene48063</name>
</gene>